<protein>
    <submittedName>
        <fullName evidence="1">Uncharacterized protein</fullName>
    </submittedName>
</protein>
<sequence>MCPEWSRDFETFLGDMGECPPGKSIDRINPDDGYRPDNCRWATTSQQARTRTDNVLVEHDGKKMILKDFAALKGVNYKTLHNYVRYKGMEPDEAAARLLSR</sequence>
<dbReference type="Proteomes" id="UP000252023">
    <property type="component" value="Chromosome"/>
</dbReference>
<accession>A0A344PL30</accession>
<proteinExistence type="predicted"/>
<keyword evidence="2" id="KW-1185">Reference proteome</keyword>
<dbReference type="KEGG" id="pars:DRW48_10605"/>
<dbReference type="OrthoDB" id="7869954at2"/>
<evidence type="ECO:0000313" key="1">
    <source>
        <dbReference type="EMBL" id="AXC50085.1"/>
    </source>
</evidence>
<dbReference type="AlphaFoldDB" id="A0A344PL30"/>
<evidence type="ECO:0000313" key="2">
    <source>
        <dbReference type="Proteomes" id="UP000252023"/>
    </source>
</evidence>
<gene>
    <name evidence="1" type="ORF">DRW48_10605</name>
</gene>
<dbReference type="EMBL" id="CP030918">
    <property type="protein sequence ID" value="AXC50085.1"/>
    <property type="molecule type" value="Genomic_DNA"/>
</dbReference>
<organism evidence="1 2">
    <name type="scientific">Paracoccus suum</name>
    <dbReference type="NCBI Taxonomy" id="2259340"/>
    <lineage>
        <taxon>Bacteria</taxon>
        <taxon>Pseudomonadati</taxon>
        <taxon>Pseudomonadota</taxon>
        <taxon>Alphaproteobacteria</taxon>
        <taxon>Rhodobacterales</taxon>
        <taxon>Paracoccaceae</taxon>
        <taxon>Paracoccus</taxon>
    </lineage>
</organism>
<name>A0A344PL30_9RHOB</name>
<reference evidence="2" key="1">
    <citation type="submission" date="2018-07" db="EMBL/GenBank/DDBJ databases">
        <title>Genome sequencing of Paracoccus sp. SC2-6.</title>
        <authorList>
            <person name="Heo J."/>
            <person name="Kim S.-J."/>
            <person name="Kwon S.-W."/>
        </authorList>
    </citation>
    <scope>NUCLEOTIDE SEQUENCE [LARGE SCALE GENOMIC DNA]</scope>
    <source>
        <strain evidence="2">SC2-6</strain>
    </source>
</reference>